<reference evidence="9 10" key="1">
    <citation type="journal article" date="2021" name="Sci. Rep.">
        <title>The genome of the diatom Chaetoceros tenuissimus carries an ancient integrated fragment of an extant virus.</title>
        <authorList>
            <person name="Hongo Y."/>
            <person name="Kimura K."/>
            <person name="Takaki Y."/>
            <person name="Yoshida Y."/>
            <person name="Baba S."/>
            <person name="Kobayashi G."/>
            <person name="Nagasaki K."/>
            <person name="Hano T."/>
            <person name="Tomaru Y."/>
        </authorList>
    </citation>
    <scope>NUCLEOTIDE SEQUENCE [LARGE SCALE GENOMIC DNA]</scope>
    <source>
        <strain evidence="9 10">NIES-3715</strain>
    </source>
</reference>
<dbReference type="SMART" id="SM00220">
    <property type="entry name" value="S_TKc"/>
    <property type="match status" value="1"/>
</dbReference>
<accession>A0AAD3HAH5</accession>
<keyword evidence="2" id="KW-0808">Transferase</keyword>
<feature type="region of interest" description="Disordered" evidence="7">
    <location>
        <begin position="457"/>
        <end position="529"/>
    </location>
</feature>
<dbReference type="InterPro" id="IPR000719">
    <property type="entry name" value="Prot_kinase_dom"/>
</dbReference>
<keyword evidence="10" id="KW-1185">Reference proteome</keyword>
<evidence type="ECO:0000313" key="10">
    <source>
        <dbReference type="Proteomes" id="UP001054902"/>
    </source>
</evidence>
<dbReference type="Proteomes" id="UP001054902">
    <property type="component" value="Unassembled WGS sequence"/>
</dbReference>
<feature type="compositionally biased region" description="Basic and acidic residues" evidence="7">
    <location>
        <begin position="474"/>
        <end position="497"/>
    </location>
</feature>
<feature type="domain" description="Protein kinase" evidence="8">
    <location>
        <begin position="25"/>
        <end position="319"/>
    </location>
</feature>
<organism evidence="9 10">
    <name type="scientific">Chaetoceros tenuissimus</name>
    <dbReference type="NCBI Taxonomy" id="426638"/>
    <lineage>
        <taxon>Eukaryota</taxon>
        <taxon>Sar</taxon>
        <taxon>Stramenopiles</taxon>
        <taxon>Ochrophyta</taxon>
        <taxon>Bacillariophyta</taxon>
        <taxon>Coscinodiscophyceae</taxon>
        <taxon>Chaetocerotophycidae</taxon>
        <taxon>Chaetocerotales</taxon>
        <taxon>Chaetocerotaceae</taxon>
        <taxon>Chaetoceros</taxon>
    </lineage>
</organism>
<evidence type="ECO:0000313" key="9">
    <source>
        <dbReference type="EMBL" id="GFH56390.1"/>
    </source>
</evidence>
<proteinExistence type="predicted"/>
<dbReference type="PROSITE" id="PS00107">
    <property type="entry name" value="PROTEIN_KINASE_ATP"/>
    <property type="match status" value="1"/>
</dbReference>
<dbReference type="PROSITE" id="PS00108">
    <property type="entry name" value="PROTEIN_KINASE_ST"/>
    <property type="match status" value="1"/>
</dbReference>
<gene>
    <name evidence="9" type="ORF">CTEN210_12866</name>
</gene>
<evidence type="ECO:0000256" key="3">
    <source>
        <dbReference type="ARBA" id="ARBA00022741"/>
    </source>
</evidence>
<protein>
    <recommendedName>
        <fullName evidence="8">Protein kinase domain-containing protein</fullName>
    </recommendedName>
</protein>
<keyword evidence="4" id="KW-0418">Kinase</keyword>
<dbReference type="GO" id="GO:0005524">
    <property type="term" value="F:ATP binding"/>
    <property type="evidence" value="ECO:0007669"/>
    <property type="project" value="UniProtKB-UniRule"/>
</dbReference>
<dbReference type="InterPro" id="IPR017441">
    <property type="entry name" value="Protein_kinase_ATP_BS"/>
</dbReference>
<evidence type="ECO:0000256" key="7">
    <source>
        <dbReference type="SAM" id="MobiDB-lite"/>
    </source>
</evidence>
<dbReference type="Gene3D" id="1.10.510.10">
    <property type="entry name" value="Transferase(Phosphotransferase) domain 1"/>
    <property type="match status" value="1"/>
</dbReference>
<feature type="region of interest" description="Disordered" evidence="7">
    <location>
        <begin position="546"/>
        <end position="566"/>
    </location>
</feature>
<comment type="caution">
    <text evidence="9">The sequence shown here is derived from an EMBL/GenBank/DDBJ whole genome shotgun (WGS) entry which is preliminary data.</text>
</comment>
<dbReference type="SUPFAM" id="SSF56112">
    <property type="entry name" value="Protein kinase-like (PK-like)"/>
    <property type="match status" value="1"/>
</dbReference>
<dbReference type="PANTHER" id="PTHR24349">
    <property type="entry name" value="SERINE/THREONINE-PROTEIN KINASE"/>
    <property type="match status" value="1"/>
</dbReference>
<evidence type="ECO:0000256" key="6">
    <source>
        <dbReference type="PROSITE-ProRule" id="PRU10141"/>
    </source>
</evidence>
<dbReference type="InterPro" id="IPR050205">
    <property type="entry name" value="CDPK_Ser/Thr_kinases"/>
</dbReference>
<keyword evidence="3 6" id="KW-0547">Nucleotide-binding</keyword>
<evidence type="ECO:0000256" key="2">
    <source>
        <dbReference type="ARBA" id="ARBA00022679"/>
    </source>
</evidence>
<evidence type="ECO:0000256" key="1">
    <source>
        <dbReference type="ARBA" id="ARBA00022527"/>
    </source>
</evidence>
<name>A0AAD3HAH5_9STRA</name>
<dbReference type="AlphaFoldDB" id="A0AAD3HAH5"/>
<sequence length="566" mass="63744">MGCNSSKPALVSDILGDGKAFLDKYAVDRVLGEGEFGVVKLIHEKQEDGSDGPPLACKMLRKGAQFKNNTLYSAIKPKVLKLECKILRTLAGKHCNVGLVGVYESPSMIYVVTEFCEGGDMYKYVADAYHEDGLRTEDISRISFQLFDAVAHCAKYGIIHRDIKPENIMFASKNKGAPLKLIDFGSGTMDSDEEVIEESAPTTCEQVDGNILRQFTTFAGSAFYISPEMFQRKYTCKTDVWSAGVTIFVLVAGYPSMALQAAFNQLQNHKEPENRVEQLKQLPNMPEMPDEFFDMLSCALVYRHKKRNDARSILDCEFIKMHKSMDVSRRDTSIVAGATFRHIQMREYQQFERTISTLLATVLNRSLLRKVLKSIDALIAASPEDHFEESAMRLEATANKERLQVITVQELYSILQELGQEQVIHLCKEHAKNDTYEKYAYHVAKLRQFYTYQDIDLDPESRPTSPAENPVSAKDVDDSRGRMLKKVMEQRSKRDALIDETQDTKNSGSNLDDTQHSIGKPKGLPQHSVHEGNLWDTIRKALDKAPNEGIGMTRVNSTPGGLNKLR</sequence>
<keyword evidence="5 6" id="KW-0067">ATP-binding</keyword>
<dbReference type="EMBL" id="BLLK01000051">
    <property type="protein sequence ID" value="GFH56390.1"/>
    <property type="molecule type" value="Genomic_DNA"/>
</dbReference>
<dbReference type="PROSITE" id="PS50011">
    <property type="entry name" value="PROTEIN_KINASE_DOM"/>
    <property type="match status" value="1"/>
</dbReference>
<keyword evidence="1" id="KW-0723">Serine/threonine-protein kinase</keyword>
<evidence type="ECO:0000259" key="8">
    <source>
        <dbReference type="PROSITE" id="PS50011"/>
    </source>
</evidence>
<evidence type="ECO:0000256" key="4">
    <source>
        <dbReference type="ARBA" id="ARBA00022777"/>
    </source>
</evidence>
<dbReference type="InterPro" id="IPR011009">
    <property type="entry name" value="Kinase-like_dom_sf"/>
</dbReference>
<evidence type="ECO:0000256" key="5">
    <source>
        <dbReference type="ARBA" id="ARBA00022840"/>
    </source>
</evidence>
<dbReference type="InterPro" id="IPR008271">
    <property type="entry name" value="Ser/Thr_kinase_AS"/>
</dbReference>
<dbReference type="Pfam" id="PF00069">
    <property type="entry name" value="Pkinase"/>
    <property type="match status" value="1"/>
</dbReference>
<feature type="binding site" evidence="6">
    <location>
        <position position="58"/>
    </location>
    <ligand>
        <name>ATP</name>
        <dbReference type="ChEBI" id="CHEBI:30616"/>
    </ligand>
</feature>
<dbReference type="GO" id="GO:0004674">
    <property type="term" value="F:protein serine/threonine kinase activity"/>
    <property type="evidence" value="ECO:0007669"/>
    <property type="project" value="UniProtKB-KW"/>
</dbReference>